<comment type="caution">
    <text evidence="2">The sequence shown here is derived from an EMBL/GenBank/DDBJ whole genome shotgun (WGS) entry which is preliminary data.</text>
</comment>
<dbReference type="EMBL" id="JBANAX010000208">
    <property type="protein sequence ID" value="KAL1218595.1"/>
    <property type="molecule type" value="Genomic_DNA"/>
</dbReference>
<dbReference type="PANTHER" id="PTHR24559:SF444">
    <property type="entry name" value="REVERSE TRANSCRIPTASE DOMAIN-CONTAINING PROTEIN"/>
    <property type="match status" value="1"/>
</dbReference>
<dbReference type="InterPro" id="IPR000477">
    <property type="entry name" value="RT_dom"/>
</dbReference>
<name>A0ABD1BN31_CARAN</name>
<dbReference type="Proteomes" id="UP001558713">
    <property type="component" value="Unassembled WGS sequence"/>
</dbReference>
<evidence type="ECO:0000313" key="2">
    <source>
        <dbReference type="EMBL" id="KAL1218595.1"/>
    </source>
</evidence>
<organism evidence="2 3">
    <name type="scientific">Cardamine amara subsp. amara</name>
    <dbReference type="NCBI Taxonomy" id="228776"/>
    <lineage>
        <taxon>Eukaryota</taxon>
        <taxon>Viridiplantae</taxon>
        <taxon>Streptophyta</taxon>
        <taxon>Embryophyta</taxon>
        <taxon>Tracheophyta</taxon>
        <taxon>Spermatophyta</taxon>
        <taxon>Magnoliopsida</taxon>
        <taxon>eudicotyledons</taxon>
        <taxon>Gunneridae</taxon>
        <taxon>Pentapetalae</taxon>
        <taxon>rosids</taxon>
        <taxon>malvids</taxon>
        <taxon>Brassicales</taxon>
        <taxon>Brassicaceae</taxon>
        <taxon>Cardamineae</taxon>
        <taxon>Cardamine</taxon>
    </lineage>
</organism>
<protein>
    <submittedName>
        <fullName evidence="2">RNA-directed DNA polymerase-like protein</fullName>
    </submittedName>
</protein>
<proteinExistence type="predicted"/>
<dbReference type="CDD" id="cd01647">
    <property type="entry name" value="RT_LTR"/>
    <property type="match status" value="1"/>
</dbReference>
<keyword evidence="3" id="KW-1185">Reference proteome</keyword>
<dbReference type="InterPro" id="IPR043128">
    <property type="entry name" value="Rev_trsase/Diguanyl_cyclase"/>
</dbReference>
<dbReference type="Gene3D" id="3.10.10.10">
    <property type="entry name" value="HIV Type 1 Reverse Transcriptase, subunit A, domain 1"/>
    <property type="match status" value="1"/>
</dbReference>
<dbReference type="InterPro" id="IPR043502">
    <property type="entry name" value="DNA/RNA_pol_sf"/>
</dbReference>
<dbReference type="AlphaFoldDB" id="A0ABD1BN31"/>
<evidence type="ECO:0000313" key="3">
    <source>
        <dbReference type="Proteomes" id="UP001558713"/>
    </source>
</evidence>
<reference evidence="2 3" key="1">
    <citation type="submission" date="2024-04" db="EMBL/GenBank/DDBJ databases">
        <title>Genome assembly C_amara_ONT_v2.</title>
        <authorList>
            <person name="Yant L."/>
            <person name="Moore C."/>
            <person name="Slenker M."/>
        </authorList>
    </citation>
    <scope>NUCLEOTIDE SEQUENCE [LARGE SCALE GENOMIC DNA]</scope>
    <source>
        <tissue evidence="2">Leaf</tissue>
    </source>
</reference>
<sequence>MAKKGKIHDTSCPLPRIDELLDQLRGATWFSKIDLASGYHQIPIDKVDIRNTTFRSRYGHYEFVVMPFGLTNAPTAFMRLMNSVFQEYLDEFVIIFIDDILVFSKSLEEHEVHLRVVLAKLREQKLFAKFNKYNFWQ</sequence>
<dbReference type="Gene3D" id="3.30.70.270">
    <property type="match status" value="1"/>
</dbReference>
<dbReference type="SUPFAM" id="SSF56672">
    <property type="entry name" value="DNA/RNA polymerases"/>
    <property type="match status" value="1"/>
</dbReference>
<accession>A0ABD1BN31</accession>
<dbReference type="PROSITE" id="PS50878">
    <property type="entry name" value="RT_POL"/>
    <property type="match status" value="1"/>
</dbReference>
<dbReference type="InterPro" id="IPR053134">
    <property type="entry name" value="RNA-dir_DNA_polymerase"/>
</dbReference>
<gene>
    <name evidence="2" type="ORF">V5N11_004578</name>
</gene>
<dbReference type="PANTHER" id="PTHR24559">
    <property type="entry name" value="TRANSPOSON TY3-I GAG-POL POLYPROTEIN"/>
    <property type="match status" value="1"/>
</dbReference>
<feature type="domain" description="Reverse transcriptase" evidence="1">
    <location>
        <begin position="1"/>
        <end position="137"/>
    </location>
</feature>
<dbReference type="Pfam" id="PF00078">
    <property type="entry name" value="RVT_1"/>
    <property type="match status" value="1"/>
</dbReference>
<evidence type="ECO:0000259" key="1">
    <source>
        <dbReference type="PROSITE" id="PS50878"/>
    </source>
</evidence>